<dbReference type="Proteomes" id="UP000642107">
    <property type="component" value="Unassembled WGS sequence"/>
</dbReference>
<evidence type="ECO:0000313" key="3">
    <source>
        <dbReference type="Proteomes" id="UP000642107"/>
    </source>
</evidence>
<dbReference type="RefSeq" id="WP_192281050.1">
    <property type="nucleotide sequence ID" value="NZ_JACZDF010000006.1"/>
</dbReference>
<comment type="caution">
    <text evidence="2">The sequence shown here is derived from an EMBL/GenBank/DDBJ whole genome shotgun (WGS) entry which is preliminary data.</text>
</comment>
<gene>
    <name evidence="2" type="ORF">IGS67_11365</name>
</gene>
<feature type="region of interest" description="Disordered" evidence="1">
    <location>
        <begin position="418"/>
        <end position="437"/>
    </location>
</feature>
<name>A0ABR9DSI5_9MICO</name>
<protein>
    <submittedName>
        <fullName evidence="2">Uncharacterized protein</fullName>
    </submittedName>
</protein>
<proteinExistence type="predicted"/>
<keyword evidence="3" id="KW-1185">Reference proteome</keyword>
<dbReference type="EMBL" id="JACZDF010000006">
    <property type="protein sequence ID" value="MBD9700082.1"/>
    <property type="molecule type" value="Genomic_DNA"/>
</dbReference>
<accession>A0ABR9DSI5</accession>
<organism evidence="2 3">
    <name type="scientific">Flavimobilis rhizosphaerae</name>
    <dbReference type="NCBI Taxonomy" id="2775421"/>
    <lineage>
        <taxon>Bacteria</taxon>
        <taxon>Bacillati</taxon>
        <taxon>Actinomycetota</taxon>
        <taxon>Actinomycetes</taxon>
        <taxon>Micrococcales</taxon>
        <taxon>Jonesiaceae</taxon>
        <taxon>Flavimobilis</taxon>
    </lineage>
</organism>
<evidence type="ECO:0000313" key="2">
    <source>
        <dbReference type="EMBL" id="MBD9700082.1"/>
    </source>
</evidence>
<reference evidence="2 3" key="1">
    <citation type="submission" date="2020-09" db="EMBL/GenBank/DDBJ databases">
        <title>Flavimobilis rhizosphaerae sp. nov., isolated from rhizosphere soil of Spartina alterniflora.</title>
        <authorList>
            <person name="Hanqin C."/>
        </authorList>
    </citation>
    <scope>NUCLEOTIDE SEQUENCE [LARGE SCALE GENOMIC DNA]</scope>
    <source>
        <strain evidence="2 3">GY 10621</strain>
    </source>
</reference>
<sequence length="437" mass="46668">MSDEIQLISDGNGLAVIGPQSAIELFLTSHELESTEMSTSRLSSIFGGISGAGQAGATIAENSGRWVQISEKSARQIKQFGLMKSRTTGLSLGTVTSPETGRIKALVEFTKGPQELGTLVGNPAALGGLAGMMSQYAMQQKMDEITDYLAVIDEKIDDILRAQKDAALAEMIGAGLMIDEALTVRSAHGTTDELTWNKVQQLPGTISVTQAYALRQIDALASKVEAKAKLGDLAKNVADVDARVREWLAVLARCFQLLDSIAVLEIDRAFELNPSTVDTHRQGLEAARTRRLETIGVATGLLLTRIEAAAKTANGKVLLHPTTARTIVGSSNSVHEKVTAFHTTVGITVEQEQVRARRWAEAAGELRDKVLETGAESLESARSFSTETLDRAKTAAVETRGRALEATEKVSLSIAERAAQKRTAGETETGPAEIEAS</sequence>
<evidence type="ECO:0000256" key="1">
    <source>
        <dbReference type="SAM" id="MobiDB-lite"/>
    </source>
</evidence>